<name>A0A0N4TW10_BRUPA</name>
<feature type="transmembrane region" description="Helical" evidence="1">
    <location>
        <begin position="218"/>
        <end position="243"/>
    </location>
</feature>
<dbReference type="AlphaFoldDB" id="A0A0N4TW10"/>
<dbReference type="EMBL" id="UZAD01013345">
    <property type="protein sequence ID" value="VDN94214.1"/>
    <property type="molecule type" value="Genomic_DNA"/>
</dbReference>
<dbReference type="Proteomes" id="UP000278627">
    <property type="component" value="Unassembled WGS sequence"/>
</dbReference>
<keyword evidence="3" id="KW-1185">Reference proteome</keyword>
<feature type="transmembrane region" description="Helical" evidence="1">
    <location>
        <begin position="263"/>
        <end position="284"/>
    </location>
</feature>
<evidence type="ECO:0000313" key="2">
    <source>
        <dbReference type="EMBL" id="VDN94214.1"/>
    </source>
</evidence>
<gene>
    <name evidence="2" type="ORF">BPAG_LOCUS13028</name>
</gene>
<feature type="transmembrane region" description="Helical" evidence="1">
    <location>
        <begin position="28"/>
        <end position="50"/>
    </location>
</feature>
<evidence type="ECO:0000256" key="1">
    <source>
        <dbReference type="SAM" id="Phobius"/>
    </source>
</evidence>
<organism evidence="4">
    <name type="scientific">Brugia pahangi</name>
    <name type="common">Filarial nematode worm</name>
    <dbReference type="NCBI Taxonomy" id="6280"/>
    <lineage>
        <taxon>Eukaryota</taxon>
        <taxon>Metazoa</taxon>
        <taxon>Ecdysozoa</taxon>
        <taxon>Nematoda</taxon>
        <taxon>Chromadorea</taxon>
        <taxon>Rhabditida</taxon>
        <taxon>Spirurina</taxon>
        <taxon>Spiruromorpha</taxon>
        <taxon>Filarioidea</taxon>
        <taxon>Onchocercidae</taxon>
        <taxon>Brugia</taxon>
    </lineage>
</organism>
<proteinExistence type="predicted"/>
<sequence>MHQQIVLETKKLRQLQMASVTEAKVGNLLAFSIIAITTKVIVIVGAVFTLQACWMQSDDYDIENSRQMFYEYWVNETTRKEKINGITAIDFTYHEERHNKIIEPLETMVNSKKKTSSSNLIKLPAWFGYIHLSLSLIVAAGTLHAMVWWNFILQPAPSMLLDFCVDDLKLCQRQCDIFLDEEYPLIVNNDLELVVGEVKESFNTYLSILTDKPQKLKWAMLSTCFSYILLLAIAFASALNSFLKQIIRKKGHEWMCSRLQRRLYLFLDVISVIVIILLYFGIYMEYTLINKFSSKLKECRQQLDLCFC</sequence>
<keyword evidence="1" id="KW-1133">Transmembrane helix</keyword>
<accession>A0A0N4TW10</accession>
<dbReference type="WBParaSite" id="BPAG_0001310001-mRNA-1">
    <property type="protein sequence ID" value="BPAG_0001310001-mRNA-1"/>
    <property type="gene ID" value="BPAG_0001310001"/>
</dbReference>
<reference evidence="4" key="1">
    <citation type="submission" date="2017-02" db="UniProtKB">
        <authorList>
            <consortium name="WormBaseParasite"/>
        </authorList>
    </citation>
    <scope>IDENTIFICATION</scope>
</reference>
<evidence type="ECO:0000313" key="3">
    <source>
        <dbReference type="Proteomes" id="UP000278627"/>
    </source>
</evidence>
<keyword evidence="1" id="KW-0812">Transmembrane</keyword>
<keyword evidence="1" id="KW-0472">Membrane</keyword>
<protein>
    <submittedName>
        <fullName evidence="4">G_PROTEIN_RECEP_F1_2 domain-containing protein</fullName>
    </submittedName>
</protein>
<evidence type="ECO:0000313" key="4">
    <source>
        <dbReference type="WBParaSite" id="BPAG_0001310001-mRNA-1"/>
    </source>
</evidence>
<feature type="transmembrane region" description="Helical" evidence="1">
    <location>
        <begin position="126"/>
        <end position="151"/>
    </location>
</feature>
<reference evidence="2 3" key="2">
    <citation type="submission" date="2018-11" db="EMBL/GenBank/DDBJ databases">
        <authorList>
            <consortium name="Pathogen Informatics"/>
        </authorList>
    </citation>
    <scope>NUCLEOTIDE SEQUENCE [LARGE SCALE GENOMIC DNA]</scope>
</reference>